<accession>A0A2R6P2E5</accession>
<reference evidence="2 3" key="1">
    <citation type="submission" date="2018-02" db="EMBL/GenBank/DDBJ databases">
        <title>Genome sequence of the basidiomycete white-rot fungus Phlebia centrifuga.</title>
        <authorList>
            <person name="Granchi Z."/>
            <person name="Peng M."/>
            <person name="de Vries R.P."/>
            <person name="Hilden K."/>
            <person name="Makela M.R."/>
            <person name="Grigoriev I."/>
            <person name="Riley R."/>
        </authorList>
    </citation>
    <scope>NUCLEOTIDE SEQUENCE [LARGE SCALE GENOMIC DNA]</scope>
    <source>
        <strain evidence="2 3">FBCC195</strain>
    </source>
</reference>
<evidence type="ECO:0000313" key="2">
    <source>
        <dbReference type="EMBL" id="PSR84353.1"/>
    </source>
</evidence>
<protein>
    <submittedName>
        <fullName evidence="2">Uncharacterized protein</fullName>
    </submittedName>
</protein>
<sequence>MSSTKATRTRSAASKLAVVMLPRAASSSASTSAADPIAQGMPAFVTQQVDRMESALERHAEDPDDEANLREMSNVV</sequence>
<feature type="non-terminal residue" evidence="2">
    <location>
        <position position="76"/>
    </location>
</feature>
<dbReference type="EMBL" id="MLYV02000537">
    <property type="protein sequence ID" value="PSR84353.1"/>
    <property type="molecule type" value="Genomic_DNA"/>
</dbReference>
<keyword evidence="3" id="KW-1185">Reference proteome</keyword>
<gene>
    <name evidence="2" type="ORF">PHLCEN_2v5460</name>
</gene>
<comment type="caution">
    <text evidence="2">The sequence shown here is derived from an EMBL/GenBank/DDBJ whole genome shotgun (WGS) entry which is preliminary data.</text>
</comment>
<organism evidence="2 3">
    <name type="scientific">Hermanssonia centrifuga</name>
    <dbReference type="NCBI Taxonomy" id="98765"/>
    <lineage>
        <taxon>Eukaryota</taxon>
        <taxon>Fungi</taxon>
        <taxon>Dikarya</taxon>
        <taxon>Basidiomycota</taxon>
        <taxon>Agaricomycotina</taxon>
        <taxon>Agaricomycetes</taxon>
        <taxon>Polyporales</taxon>
        <taxon>Meruliaceae</taxon>
        <taxon>Hermanssonia</taxon>
    </lineage>
</organism>
<name>A0A2R6P2E5_9APHY</name>
<dbReference type="Proteomes" id="UP000186601">
    <property type="component" value="Unassembled WGS sequence"/>
</dbReference>
<dbReference type="AlphaFoldDB" id="A0A2R6P2E5"/>
<evidence type="ECO:0000256" key="1">
    <source>
        <dbReference type="SAM" id="MobiDB-lite"/>
    </source>
</evidence>
<feature type="compositionally biased region" description="Basic and acidic residues" evidence="1">
    <location>
        <begin position="51"/>
        <end position="61"/>
    </location>
</feature>
<evidence type="ECO:0000313" key="3">
    <source>
        <dbReference type="Proteomes" id="UP000186601"/>
    </source>
</evidence>
<feature type="region of interest" description="Disordered" evidence="1">
    <location>
        <begin position="51"/>
        <end position="76"/>
    </location>
</feature>
<proteinExistence type="predicted"/>